<evidence type="ECO:0008006" key="3">
    <source>
        <dbReference type="Google" id="ProtNLM"/>
    </source>
</evidence>
<organism evidence="1 2">
    <name type="scientific">Terrimonas ginsenosidimutans</name>
    <dbReference type="NCBI Taxonomy" id="2908004"/>
    <lineage>
        <taxon>Bacteria</taxon>
        <taxon>Pseudomonadati</taxon>
        <taxon>Bacteroidota</taxon>
        <taxon>Chitinophagia</taxon>
        <taxon>Chitinophagales</taxon>
        <taxon>Chitinophagaceae</taxon>
        <taxon>Terrimonas</taxon>
    </lineage>
</organism>
<evidence type="ECO:0000313" key="1">
    <source>
        <dbReference type="EMBL" id="MCG2613725.1"/>
    </source>
</evidence>
<sequence length="129" mass="15265">MKQFCVILIALILLSCNNRRKPSTYEILKATSQKLNQTLPRQIDSITTLETTVAIQEDRFRYILYLKIDTADYDLAEIERSTREGNINWIKSNPEFKPLRDLRITLEYSYSDWNSIHLFTVTIKPEDYE</sequence>
<comment type="caution">
    <text evidence="1">The sequence shown here is derived from an EMBL/GenBank/DDBJ whole genome shotgun (WGS) entry which is preliminary data.</text>
</comment>
<reference evidence="1" key="1">
    <citation type="submission" date="2022-01" db="EMBL/GenBank/DDBJ databases">
        <authorList>
            <person name="Jo J.-H."/>
            <person name="Im W.-T."/>
        </authorList>
    </citation>
    <scope>NUCLEOTIDE SEQUENCE</scope>
    <source>
        <strain evidence="1">NA20</strain>
    </source>
</reference>
<dbReference type="PROSITE" id="PS51257">
    <property type="entry name" value="PROKAR_LIPOPROTEIN"/>
    <property type="match status" value="1"/>
</dbReference>
<evidence type="ECO:0000313" key="2">
    <source>
        <dbReference type="Proteomes" id="UP001165367"/>
    </source>
</evidence>
<gene>
    <name evidence="1" type="ORF">LZZ85_05515</name>
</gene>
<dbReference type="EMBL" id="JAKLTR010000003">
    <property type="protein sequence ID" value="MCG2613725.1"/>
    <property type="molecule type" value="Genomic_DNA"/>
</dbReference>
<dbReference type="RefSeq" id="WP_237869399.1">
    <property type="nucleotide sequence ID" value="NZ_JAKLTR010000003.1"/>
</dbReference>
<name>A0ABS9KN59_9BACT</name>
<protein>
    <recommendedName>
        <fullName evidence="3">Lipoprotein</fullName>
    </recommendedName>
</protein>
<proteinExistence type="predicted"/>
<keyword evidence="2" id="KW-1185">Reference proteome</keyword>
<dbReference type="Proteomes" id="UP001165367">
    <property type="component" value="Unassembled WGS sequence"/>
</dbReference>
<accession>A0ABS9KN59</accession>